<dbReference type="NCBIfam" id="TIGR02098">
    <property type="entry name" value="MJ0042_CXXC"/>
    <property type="match status" value="1"/>
</dbReference>
<feature type="transmembrane region" description="Helical" evidence="2">
    <location>
        <begin position="131"/>
        <end position="150"/>
    </location>
</feature>
<name>A0ABQ5W3A0_9HYPH</name>
<dbReference type="Pfam" id="PF13717">
    <property type="entry name" value="Zn_ribbon_4"/>
    <property type="match status" value="1"/>
</dbReference>
<dbReference type="Proteomes" id="UP001156691">
    <property type="component" value="Unassembled WGS sequence"/>
</dbReference>
<keyword evidence="2" id="KW-0472">Membrane</keyword>
<feature type="region of interest" description="Disordered" evidence="1">
    <location>
        <begin position="85"/>
        <end position="108"/>
    </location>
</feature>
<evidence type="ECO:0000313" key="5">
    <source>
        <dbReference type="Proteomes" id="UP001156691"/>
    </source>
</evidence>
<proteinExistence type="predicted"/>
<feature type="domain" description="Zinc finger/thioredoxin putative" evidence="3">
    <location>
        <begin position="1"/>
        <end position="35"/>
    </location>
</feature>
<keyword evidence="2" id="KW-1133">Transmembrane helix</keyword>
<dbReference type="RefSeq" id="WP_284339636.1">
    <property type="nucleotide sequence ID" value="NZ_BSNS01000007.1"/>
</dbReference>
<keyword evidence="5" id="KW-1185">Reference proteome</keyword>
<feature type="transmembrane region" description="Helical" evidence="2">
    <location>
        <begin position="162"/>
        <end position="182"/>
    </location>
</feature>
<protein>
    <submittedName>
        <fullName evidence="4">Thioredoxin</fullName>
    </submittedName>
</protein>
<reference evidence="5" key="1">
    <citation type="journal article" date="2019" name="Int. J. Syst. Evol. Microbiol.">
        <title>The Global Catalogue of Microorganisms (GCM) 10K type strain sequencing project: providing services to taxonomists for standard genome sequencing and annotation.</title>
        <authorList>
            <consortium name="The Broad Institute Genomics Platform"/>
            <consortium name="The Broad Institute Genome Sequencing Center for Infectious Disease"/>
            <person name="Wu L."/>
            <person name="Ma J."/>
        </authorList>
    </citation>
    <scope>NUCLEOTIDE SEQUENCE [LARGE SCALE GENOMIC DNA]</scope>
    <source>
        <strain evidence="5">NBRC 112416</strain>
    </source>
</reference>
<evidence type="ECO:0000256" key="1">
    <source>
        <dbReference type="SAM" id="MobiDB-lite"/>
    </source>
</evidence>
<comment type="caution">
    <text evidence="4">The sequence shown here is derived from an EMBL/GenBank/DDBJ whole genome shotgun (WGS) entry which is preliminary data.</text>
</comment>
<keyword evidence="2" id="KW-0812">Transmembrane</keyword>
<dbReference type="EMBL" id="BSNS01000007">
    <property type="protein sequence ID" value="GLQ54203.1"/>
    <property type="molecule type" value="Genomic_DNA"/>
</dbReference>
<accession>A0ABQ5W3A0</accession>
<sequence>MIITCPHCSTRYQVASEAIGAAGRKVQCATCHQDWQEQRHPPEPESADDALFDSLSEDGLDEALMAEERAVSVRIESRLAVERAKSEAAVAPHPSPHAPDDPTTARRRQRAFSKRRKLLNRDLPMARMRRIARWSVLLILTALVGGLYFGRTPVVRQFPELAGLYAALGMKVNVLGLNFAGVEAQRVVRDGREVLNVGARVAGLEARPVVVPPVLVALTDAEGSTVYQWSVTPSVRTLIAGEDVRIETQLPAPPAEAVGIRLSFAGAAAAAVSNPANAGAR</sequence>
<evidence type="ECO:0000313" key="4">
    <source>
        <dbReference type="EMBL" id="GLQ54203.1"/>
    </source>
</evidence>
<organism evidence="4 5">
    <name type="scientific">Devosia nitrariae</name>
    <dbReference type="NCBI Taxonomy" id="2071872"/>
    <lineage>
        <taxon>Bacteria</taxon>
        <taxon>Pseudomonadati</taxon>
        <taxon>Pseudomonadota</taxon>
        <taxon>Alphaproteobacteria</taxon>
        <taxon>Hyphomicrobiales</taxon>
        <taxon>Devosiaceae</taxon>
        <taxon>Devosia</taxon>
    </lineage>
</organism>
<gene>
    <name evidence="4" type="ORF">GCM10010862_14620</name>
</gene>
<dbReference type="InterPro" id="IPR011723">
    <property type="entry name" value="Znf/thioredoxin_put"/>
</dbReference>
<evidence type="ECO:0000259" key="3">
    <source>
        <dbReference type="Pfam" id="PF13717"/>
    </source>
</evidence>
<evidence type="ECO:0000256" key="2">
    <source>
        <dbReference type="SAM" id="Phobius"/>
    </source>
</evidence>